<dbReference type="Gene3D" id="2.60.40.150">
    <property type="entry name" value="C2 domain"/>
    <property type="match status" value="1"/>
</dbReference>
<comment type="catalytic activity">
    <reaction evidence="7">
        <text>a 1,2-diacyl-sn-glycero-3-phospho-(1D-myo-inositol-4,5-bisphosphate) + H2O = 1D-myo-inositol 1,4,5-trisphosphate + a 1,2-diacyl-sn-glycerol + H(+)</text>
        <dbReference type="Rhea" id="RHEA:33179"/>
        <dbReference type="ChEBI" id="CHEBI:15377"/>
        <dbReference type="ChEBI" id="CHEBI:15378"/>
        <dbReference type="ChEBI" id="CHEBI:17815"/>
        <dbReference type="ChEBI" id="CHEBI:58456"/>
        <dbReference type="ChEBI" id="CHEBI:203600"/>
        <dbReference type="EC" id="3.1.4.11"/>
    </reaction>
</comment>
<dbReference type="SMART" id="SM00149">
    <property type="entry name" value="PLCYc"/>
    <property type="match status" value="1"/>
</dbReference>
<feature type="domain" description="EF-hand" evidence="10">
    <location>
        <begin position="217"/>
        <end position="252"/>
    </location>
</feature>
<keyword evidence="3 7" id="KW-0378">Hydrolase</keyword>
<dbReference type="EMBL" id="NHYD01003260">
    <property type="protein sequence ID" value="PPQ81377.1"/>
    <property type="molecule type" value="Genomic_DNA"/>
</dbReference>
<dbReference type="Pfam" id="PF00387">
    <property type="entry name" value="PI-PLC-Y"/>
    <property type="match status" value="1"/>
</dbReference>
<dbReference type="PANTHER" id="PTHR10336:SF36">
    <property type="entry name" value="1-PHOSPHATIDYLINOSITOL 4,5-BISPHOSPHATE PHOSPHODIESTERASE BETA-4"/>
    <property type="match status" value="1"/>
</dbReference>
<dbReference type="Pfam" id="PF00168">
    <property type="entry name" value="C2"/>
    <property type="match status" value="1"/>
</dbReference>
<reference evidence="11 12" key="1">
    <citation type="journal article" date="2018" name="Evol. Lett.">
        <title>Horizontal gene cluster transfer increased hallucinogenic mushroom diversity.</title>
        <authorList>
            <person name="Reynolds H.T."/>
            <person name="Vijayakumar V."/>
            <person name="Gluck-Thaler E."/>
            <person name="Korotkin H.B."/>
            <person name="Matheny P.B."/>
            <person name="Slot J.C."/>
        </authorList>
    </citation>
    <scope>NUCLEOTIDE SEQUENCE [LARGE SCALE GENOMIC DNA]</scope>
    <source>
        <strain evidence="11 12">2631</strain>
    </source>
</reference>
<keyword evidence="6" id="KW-0807">Transducer</keyword>
<dbReference type="Proteomes" id="UP000283269">
    <property type="component" value="Unassembled WGS sequence"/>
</dbReference>
<dbReference type="GO" id="GO:0004435">
    <property type="term" value="F:phosphatidylinositol-4,5-bisphosphate phospholipase C activity"/>
    <property type="evidence" value="ECO:0007669"/>
    <property type="project" value="UniProtKB-EC"/>
</dbReference>
<dbReference type="CDD" id="cd16207">
    <property type="entry name" value="EFh_ScPlc1p_like"/>
    <property type="match status" value="1"/>
</dbReference>
<feature type="domain" description="PI-PLC Y-box" evidence="9">
    <location>
        <begin position="587"/>
        <end position="702"/>
    </location>
</feature>
<organism evidence="11 12">
    <name type="scientific">Psilocybe cyanescens</name>
    <dbReference type="NCBI Taxonomy" id="93625"/>
    <lineage>
        <taxon>Eukaryota</taxon>
        <taxon>Fungi</taxon>
        <taxon>Dikarya</taxon>
        <taxon>Basidiomycota</taxon>
        <taxon>Agaricomycotina</taxon>
        <taxon>Agaricomycetes</taxon>
        <taxon>Agaricomycetidae</taxon>
        <taxon>Agaricales</taxon>
        <taxon>Agaricineae</taxon>
        <taxon>Strophariaceae</taxon>
        <taxon>Psilocybe</taxon>
    </lineage>
</organism>
<dbReference type="PROSITE" id="PS50222">
    <property type="entry name" value="EF_HAND_2"/>
    <property type="match status" value="1"/>
</dbReference>
<evidence type="ECO:0000256" key="6">
    <source>
        <dbReference type="ARBA" id="ARBA00023224"/>
    </source>
</evidence>
<dbReference type="InterPro" id="IPR017946">
    <property type="entry name" value="PLC-like_Pdiesterase_TIM-brl"/>
</dbReference>
<dbReference type="InterPro" id="IPR011992">
    <property type="entry name" value="EF-hand-dom_pair"/>
</dbReference>
<evidence type="ECO:0000259" key="9">
    <source>
        <dbReference type="PROSITE" id="PS50008"/>
    </source>
</evidence>
<dbReference type="STRING" id="93625.A0A409WSB0"/>
<dbReference type="GO" id="GO:0051209">
    <property type="term" value="P:release of sequestered calcium ion into cytosol"/>
    <property type="evidence" value="ECO:0007669"/>
    <property type="project" value="TreeGrafter"/>
</dbReference>
<accession>A0A409WSB0</accession>
<dbReference type="AlphaFoldDB" id="A0A409WSB0"/>
<dbReference type="PROSITE" id="PS50008">
    <property type="entry name" value="PIPLC_Y_DOMAIN"/>
    <property type="match status" value="1"/>
</dbReference>
<dbReference type="InterPro" id="IPR001711">
    <property type="entry name" value="PLipase_C_Pinositol-sp_Y"/>
</dbReference>
<evidence type="ECO:0000256" key="7">
    <source>
        <dbReference type="RuleBase" id="RU361133"/>
    </source>
</evidence>
<dbReference type="GO" id="GO:0016042">
    <property type="term" value="P:lipid catabolic process"/>
    <property type="evidence" value="ECO:0007669"/>
    <property type="project" value="UniProtKB-KW"/>
</dbReference>
<dbReference type="InterPro" id="IPR002048">
    <property type="entry name" value="EF_hand_dom"/>
</dbReference>
<dbReference type="Pfam" id="PF09279">
    <property type="entry name" value="EF-hand_like"/>
    <property type="match status" value="1"/>
</dbReference>
<dbReference type="SUPFAM" id="SSF51695">
    <property type="entry name" value="PLC-like phosphodiesterases"/>
    <property type="match status" value="1"/>
</dbReference>
<dbReference type="InterPro" id="IPR035892">
    <property type="entry name" value="C2_domain_sf"/>
</dbReference>
<dbReference type="Gene3D" id="1.10.238.10">
    <property type="entry name" value="EF-hand"/>
    <property type="match status" value="2"/>
</dbReference>
<comment type="cofactor">
    <cofactor evidence="1">
        <name>Ca(2+)</name>
        <dbReference type="ChEBI" id="CHEBI:29108"/>
    </cofactor>
</comment>
<sequence length="885" mass="99467">MPSQHGAKRWVQKKTKHAARMSVGIVKGALPSGLQKPASSSTSLPLTDNPFVDDVQISEALLKGTMMTKISDKSEKSVLFRIDPDEGRIFYKSNKAGIVPIEAIKELRLGANARYYREQFKLPTDLEERWITIIYILDGTYKTLHIVAETRDVFQMWSVALQKLYAVRQGLMAGLGNVDVRQTVWERQYWKGADEEGDQVLDFDDVERLCKRLNVNIAYEALQKLFKELDTAGRGHLDYPQFQQFAKILKRRPELESIYEKISTRNGGKFDVVAFIKFMKEFQKSKLNDEELATLFNKYAESSTSGSPNEPAEIISVEGFSNFLASPDNAAFSEQNLDIWQDMTAPISDYYISSSHNTYLVGHQLVGVSTIEGYIRALLHGCRSVELDIYDGDHGEPMIYHGKTFTSKVSMRDICEAIAKYAFMTSPYPVLISAEVHCGVEQQDKIVDIMVEVFGDQIIQAPVEGRPKIAELPSPESLKNKFLLKVGVLFLFSLILIDVNVNAKNLYVVEQLATVQAERLAKKAAENKPATIEAASSSSTSDSDNEAEVLLKEGITDIKKTWKRLRGKGDSSTPKESKRTKKMSFRLASLLVYTVGVKCHGIAPSIEYAPEHIFSLSENAANRLMKASMQDLVKHNHTHLVRIYPKGTRVNSTNYEPHRYWAAGCQVVAINWQTFDLGYVINQAMFQRNGRSGYVLKPEALRCPEKDLLSKRTQHFLDVTIISAQQVPRQRDSKGEEIIEKSIVDPFVQVSLHIPDWSHSPFLPDSATTAGAKYSPSTDATATSVSSARTVSFKTKVIRDNGFNPVWQEELCLPFDCVGGMKDLIFGEFAVRQEGQRDDDEPLGIYCVPLGCLEQGFRHLPLHDAQLTQHLFSTLFIEVNARDVD</sequence>
<keyword evidence="4 7" id="KW-0442">Lipid degradation</keyword>
<dbReference type="SMART" id="SM00148">
    <property type="entry name" value="PLCXc"/>
    <property type="match status" value="1"/>
</dbReference>
<evidence type="ECO:0000313" key="11">
    <source>
        <dbReference type="EMBL" id="PPQ81377.1"/>
    </source>
</evidence>
<dbReference type="EC" id="3.1.4.11" evidence="2 7"/>
<dbReference type="SUPFAM" id="SSF50729">
    <property type="entry name" value="PH domain-like"/>
    <property type="match status" value="1"/>
</dbReference>
<proteinExistence type="predicted"/>
<name>A0A409WSB0_PSICY</name>
<dbReference type="CDD" id="cd13360">
    <property type="entry name" value="PH_PLC_fungal"/>
    <property type="match status" value="1"/>
</dbReference>
<evidence type="ECO:0000256" key="4">
    <source>
        <dbReference type="ARBA" id="ARBA00022963"/>
    </source>
</evidence>
<evidence type="ECO:0000259" key="10">
    <source>
        <dbReference type="PROSITE" id="PS50222"/>
    </source>
</evidence>
<dbReference type="Gene3D" id="3.20.20.190">
    <property type="entry name" value="Phosphatidylinositol (PI) phosphodiesterase"/>
    <property type="match status" value="1"/>
</dbReference>
<dbReference type="GO" id="GO:0005509">
    <property type="term" value="F:calcium ion binding"/>
    <property type="evidence" value="ECO:0007669"/>
    <property type="project" value="InterPro"/>
</dbReference>
<evidence type="ECO:0000256" key="1">
    <source>
        <dbReference type="ARBA" id="ARBA00001913"/>
    </source>
</evidence>
<dbReference type="InterPro" id="IPR011993">
    <property type="entry name" value="PH-like_dom_sf"/>
</dbReference>
<comment type="caution">
    <text evidence="11">The sequence shown here is derived from an EMBL/GenBank/DDBJ whole genome shotgun (WGS) entry which is preliminary data.</text>
</comment>
<dbReference type="OrthoDB" id="269822at2759"/>
<evidence type="ECO:0000259" key="8">
    <source>
        <dbReference type="PROSITE" id="PS50004"/>
    </source>
</evidence>
<keyword evidence="5 7" id="KW-0443">Lipid metabolism</keyword>
<dbReference type="GO" id="GO:0048015">
    <property type="term" value="P:phosphatidylinositol-mediated signaling"/>
    <property type="evidence" value="ECO:0007669"/>
    <property type="project" value="TreeGrafter"/>
</dbReference>
<dbReference type="InterPro" id="IPR015359">
    <property type="entry name" value="PLC_EF-hand-like"/>
</dbReference>
<dbReference type="FunCoup" id="A0A409WSB0">
    <property type="interactions" value="133"/>
</dbReference>
<evidence type="ECO:0000256" key="2">
    <source>
        <dbReference type="ARBA" id="ARBA00012368"/>
    </source>
</evidence>
<dbReference type="SUPFAM" id="SSF47473">
    <property type="entry name" value="EF-hand"/>
    <property type="match status" value="1"/>
</dbReference>
<gene>
    <name evidence="11" type="ORF">CVT25_015898</name>
</gene>
<dbReference type="PRINTS" id="PR00390">
    <property type="entry name" value="PHPHLIPASEC"/>
</dbReference>
<evidence type="ECO:0000256" key="3">
    <source>
        <dbReference type="ARBA" id="ARBA00022801"/>
    </source>
</evidence>
<dbReference type="InterPro" id="IPR000909">
    <property type="entry name" value="PLipase_C_PInositol-sp_X_dom"/>
</dbReference>
<dbReference type="Gene3D" id="2.30.29.30">
    <property type="entry name" value="Pleckstrin-homology domain (PH domain)/Phosphotyrosine-binding domain (PTB)"/>
    <property type="match status" value="1"/>
</dbReference>
<dbReference type="InParanoid" id="A0A409WSB0"/>
<evidence type="ECO:0000256" key="5">
    <source>
        <dbReference type="ARBA" id="ARBA00023098"/>
    </source>
</evidence>
<dbReference type="PANTHER" id="PTHR10336">
    <property type="entry name" value="PHOSPHOINOSITIDE-SPECIFIC PHOSPHOLIPASE C FAMILY PROTEIN"/>
    <property type="match status" value="1"/>
</dbReference>
<dbReference type="PROSITE" id="PS50007">
    <property type="entry name" value="PIPLC_X_DOMAIN"/>
    <property type="match status" value="1"/>
</dbReference>
<dbReference type="PROSITE" id="PS50004">
    <property type="entry name" value="C2"/>
    <property type="match status" value="1"/>
</dbReference>
<dbReference type="CDD" id="cd00275">
    <property type="entry name" value="C2_PLC_like"/>
    <property type="match status" value="1"/>
</dbReference>
<dbReference type="InterPro" id="IPR001192">
    <property type="entry name" value="PI-PLC_fam"/>
</dbReference>
<dbReference type="Pfam" id="PF00388">
    <property type="entry name" value="PI-PLC-X"/>
    <property type="match status" value="1"/>
</dbReference>
<keyword evidence="12" id="KW-1185">Reference proteome</keyword>
<dbReference type="SMART" id="SM00239">
    <property type="entry name" value="C2"/>
    <property type="match status" value="1"/>
</dbReference>
<dbReference type="SUPFAM" id="SSF49562">
    <property type="entry name" value="C2 domain (Calcium/lipid-binding domain, CaLB)"/>
    <property type="match status" value="1"/>
</dbReference>
<dbReference type="CDD" id="cd08558">
    <property type="entry name" value="PI-PLCc_eukaryota"/>
    <property type="match status" value="1"/>
</dbReference>
<feature type="domain" description="C2" evidence="8">
    <location>
        <begin position="697"/>
        <end position="864"/>
    </location>
</feature>
<protein>
    <recommendedName>
        <fullName evidence="2 7">Phosphoinositide phospholipase C</fullName>
        <ecNumber evidence="2 7">3.1.4.11</ecNumber>
    </recommendedName>
</protein>
<evidence type="ECO:0000313" key="12">
    <source>
        <dbReference type="Proteomes" id="UP000283269"/>
    </source>
</evidence>
<dbReference type="InterPro" id="IPR000008">
    <property type="entry name" value="C2_dom"/>
</dbReference>
<dbReference type="InterPro" id="IPR037755">
    <property type="entry name" value="Plc1_PH"/>
</dbReference>